<feature type="compositionally biased region" description="Low complexity" evidence="1">
    <location>
        <begin position="117"/>
        <end position="129"/>
    </location>
</feature>
<feature type="compositionally biased region" description="Basic residues" evidence="1">
    <location>
        <begin position="24"/>
        <end position="75"/>
    </location>
</feature>
<feature type="region of interest" description="Disordered" evidence="1">
    <location>
        <begin position="1"/>
        <end position="129"/>
    </location>
</feature>
<organism evidence="2">
    <name type="scientific">uncultured Solirubrobacteraceae bacterium</name>
    <dbReference type="NCBI Taxonomy" id="1162706"/>
    <lineage>
        <taxon>Bacteria</taxon>
        <taxon>Bacillati</taxon>
        <taxon>Actinomycetota</taxon>
        <taxon>Thermoleophilia</taxon>
        <taxon>Solirubrobacterales</taxon>
        <taxon>Solirubrobacteraceae</taxon>
        <taxon>environmental samples</taxon>
    </lineage>
</organism>
<feature type="non-terminal residue" evidence="2">
    <location>
        <position position="129"/>
    </location>
</feature>
<protein>
    <submittedName>
        <fullName evidence="2">Uncharacterized protein</fullName>
    </submittedName>
</protein>
<reference evidence="2" key="1">
    <citation type="submission" date="2020-02" db="EMBL/GenBank/DDBJ databases">
        <authorList>
            <person name="Meier V. D."/>
        </authorList>
    </citation>
    <scope>NUCLEOTIDE SEQUENCE</scope>
    <source>
        <strain evidence="2">AVDCRST_MAG13</strain>
    </source>
</reference>
<feature type="compositionally biased region" description="Basic residues" evidence="1">
    <location>
        <begin position="87"/>
        <end position="107"/>
    </location>
</feature>
<gene>
    <name evidence="2" type="ORF">AVDCRST_MAG13-2805</name>
</gene>
<evidence type="ECO:0000256" key="1">
    <source>
        <dbReference type="SAM" id="MobiDB-lite"/>
    </source>
</evidence>
<feature type="non-terminal residue" evidence="2">
    <location>
        <position position="1"/>
    </location>
</feature>
<dbReference type="EMBL" id="CADCVO010000449">
    <property type="protein sequence ID" value="CAA9511448.1"/>
    <property type="molecule type" value="Genomic_DNA"/>
</dbReference>
<dbReference type="AlphaFoldDB" id="A0A6J4T232"/>
<accession>A0A6J4T232</accession>
<evidence type="ECO:0000313" key="2">
    <source>
        <dbReference type="EMBL" id="CAA9511448.1"/>
    </source>
</evidence>
<name>A0A6J4T232_9ACTN</name>
<sequence length="129" mass="14344">AAPGGWEQGRHARPRHPDRLDRPARRHPRLQRRRPPGGHRQARARGHGHGHLRRDHPRHGARAPLRRRAGGRPARRGGGTAHDPRGRGPRAARAHAGARRHRRRSHGPRREPAAVQAPPGLGPALRPLL</sequence>
<proteinExistence type="predicted"/>